<accession>V9DQE0</accession>
<dbReference type="HOGENOM" id="CLU_2483167_0_0_1"/>
<dbReference type="GeneID" id="19980046"/>
<dbReference type="EMBL" id="KB822697">
    <property type="protein sequence ID" value="ETI29100.1"/>
    <property type="molecule type" value="Genomic_DNA"/>
</dbReference>
<dbReference type="VEuPathDB" id="FungiDB:G647_01553"/>
<evidence type="ECO:0000313" key="2">
    <source>
        <dbReference type="EMBL" id="ETI29100.1"/>
    </source>
</evidence>
<reference evidence="2 3" key="1">
    <citation type="submission" date="2013-03" db="EMBL/GenBank/DDBJ databases">
        <title>The Genome Sequence of Cladophialophora carrionii CBS 160.54.</title>
        <authorList>
            <consortium name="The Broad Institute Genomics Platform"/>
            <person name="Cuomo C."/>
            <person name="de Hoog S."/>
            <person name="Gorbushina A."/>
            <person name="Walker B."/>
            <person name="Young S.K."/>
            <person name="Zeng Q."/>
            <person name="Gargeya S."/>
            <person name="Fitzgerald M."/>
            <person name="Haas B."/>
            <person name="Abouelleil A."/>
            <person name="Allen A.W."/>
            <person name="Alvarado L."/>
            <person name="Arachchi H.M."/>
            <person name="Berlin A.M."/>
            <person name="Chapman S.B."/>
            <person name="Gainer-Dewar J."/>
            <person name="Goldberg J."/>
            <person name="Griggs A."/>
            <person name="Gujja S."/>
            <person name="Hansen M."/>
            <person name="Howarth C."/>
            <person name="Imamovic A."/>
            <person name="Ireland A."/>
            <person name="Larimer J."/>
            <person name="McCowan C."/>
            <person name="Murphy C."/>
            <person name="Pearson M."/>
            <person name="Poon T.W."/>
            <person name="Priest M."/>
            <person name="Roberts A."/>
            <person name="Saif S."/>
            <person name="Shea T."/>
            <person name="Sisk P."/>
            <person name="Sykes S."/>
            <person name="Wortman J."/>
            <person name="Nusbaum C."/>
            <person name="Birren B."/>
        </authorList>
    </citation>
    <scope>NUCLEOTIDE SEQUENCE [LARGE SCALE GENOMIC DNA]</scope>
    <source>
        <strain evidence="2 3">CBS 160.54</strain>
    </source>
</reference>
<evidence type="ECO:0000313" key="3">
    <source>
        <dbReference type="Proteomes" id="UP000030678"/>
    </source>
</evidence>
<protein>
    <submittedName>
        <fullName evidence="2">Uncharacterized protein</fullName>
    </submittedName>
</protein>
<dbReference type="AlphaFoldDB" id="V9DQE0"/>
<dbReference type="Proteomes" id="UP000030678">
    <property type="component" value="Unassembled WGS sequence"/>
</dbReference>
<evidence type="ECO:0000256" key="1">
    <source>
        <dbReference type="SAM" id="MobiDB-lite"/>
    </source>
</evidence>
<sequence>MALSASVLAGPIQSSEPQLENGEGPAGICFGGCGPGIIKREPEPVAEPEPVPKPQLENGEGPAGICFGGCGPGIIKRDPEESSVATF</sequence>
<organism evidence="2 3">
    <name type="scientific">Cladophialophora carrionii CBS 160.54</name>
    <dbReference type="NCBI Taxonomy" id="1279043"/>
    <lineage>
        <taxon>Eukaryota</taxon>
        <taxon>Fungi</taxon>
        <taxon>Dikarya</taxon>
        <taxon>Ascomycota</taxon>
        <taxon>Pezizomycotina</taxon>
        <taxon>Eurotiomycetes</taxon>
        <taxon>Chaetothyriomycetidae</taxon>
        <taxon>Chaetothyriales</taxon>
        <taxon>Herpotrichiellaceae</taxon>
        <taxon>Cladophialophora</taxon>
    </lineage>
</organism>
<feature type="region of interest" description="Disordered" evidence="1">
    <location>
        <begin position="1"/>
        <end position="25"/>
    </location>
</feature>
<proteinExistence type="predicted"/>
<name>V9DQE0_9EURO</name>
<feature type="region of interest" description="Disordered" evidence="1">
    <location>
        <begin position="39"/>
        <end position="59"/>
    </location>
</feature>
<gene>
    <name evidence="2" type="ORF">G647_01553</name>
</gene>
<dbReference type="RefSeq" id="XP_008723174.1">
    <property type="nucleotide sequence ID" value="XM_008724952.1"/>
</dbReference>